<dbReference type="InParanoid" id="A0A1S3I7V0"/>
<organism evidence="4 5">
    <name type="scientific">Lingula anatina</name>
    <name type="common">Brachiopod</name>
    <name type="synonym">Lingula unguis</name>
    <dbReference type="NCBI Taxonomy" id="7574"/>
    <lineage>
        <taxon>Eukaryota</taxon>
        <taxon>Metazoa</taxon>
        <taxon>Spiralia</taxon>
        <taxon>Lophotrochozoa</taxon>
        <taxon>Brachiopoda</taxon>
        <taxon>Linguliformea</taxon>
        <taxon>Lingulata</taxon>
        <taxon>Lingulida</taxon>
        <taxon>Linguloidea</taxon>
        <taxon>Lingulidae</taxon>
        <taxon>Lingula</taxon>
    </lineage>
</organism>
<keyword evidence="4" id="KW-1185">Reference proteome</keyword>
<evidence type="ECO:0000313" key="4">
    <source>
        <dbReference type="Proteomes" id="UP000085678"/>
    </source>
</evidence>
<evidence type="ECO:0000256" key="2">
    <source>
        <dbReference type="SAM" id="Phobius"/>
    </source>
</evidence>
<sequence>MIQQFGEIEKMLRRTGISGGRLWRLLLLWFLITPDILTTYAEESDTAATGQLSPIPCGPGGQLQCDPRTQYCELGIERCHSCADLCHPARLRASPELETECKEQCAGYLMFTTTTATPTVKQTALQGYGFGRDQHQTNTGDISGVIEKLPSFGIGIIICLCILIILGVVNMIIMVSCLILKVRKRDVKDVKNKDEEYGPQLDCKKPLLKNDQARNDEEISRNSSSETFEETSFKNQRSKMVIGSSEPPPQYNFEDGQTADSSLDLAAANSTNVTEPKTA</sequence>
<feature type="signal peptide" evidence="3">
    <location>
        <begin position="1"/>
        <end position="41"/>
    </location>
</feature>
<keyword evidence="2" id="KW-0812">Transmembrane</keyword>
<evidence type="ECO:0000256" key="1">
    <source>
        <dbReference type="SAM" id="MobiDB-lite"/>
    </source>
</evidence>
<feature type="chain" id="PRO_5010320815" evidence="3">
    <location>
        <begin position="42"/>
        <end position="279"/>
    </location>
</feature>
<reference evidence="5" key="1">
    <citation type="submission" date="2025-08" db="UniProtKB">
        <authorList>
            <consortium name="RefSeq"/>
        </authorList>
    </citation>
    <scope>IDENTIFICATION</scope>
    <source>
        <tissue evidence="5">Gonads</tissue>
    </source>
</reference>
<accession>A0A1S3I7V0</accession>
<dbReference type="RefSeq" id="XP_013394273.1">
    <property type="nucleotide sequence ID" value="XM_013538819.2"/>
</dbReference>
<protein>
    <submittedName>
        <fullName evidence="5">Uncharacterized protein LOC106161791</fullName>
    </submittedName>
</protein>
<keyword evidence="2" id="KW-1133">Transmembrane helix</keyword>
<dbReference type="AlphaFoldDB" id="A0A1S3I7V0"/>
<proteinExistence type="predicted"/>
<name>A0A1S3I7V0_LINAN</name>
<evidence type="ECO:0000256" key="3">
    <source>
        <dbReference type="SAM" id="SignalP"/>
    </source>
</evidence>
<dbReference type="Proteomes" id="UP000085678">
    <property type="component" value="Unplaced"/>
</dbReference>
<gene>
    <name evidence="5" type="primary">LOC106161791</name>
</gene>
<keyword evidence="3" id="KW-0732">Signal</keyword>
<feature type="transmembrane region" description="Helical" evidence="2">
    <location>
        <begin position="152"/>
        <end position="180"/>
    </location>
</feature>
<dbReference type="GeneID" id="106161791"/>
<evidence type="ECO:0000313" key="5">
    <source>
        <dbReference type="RefSeq" id="XP_013394273.1"/>
    </source>
</evidence>
<feature type="region of interest" description="Disordered" evidence="1">
    <location>
        <begin position="212"/>
        <end position="258"/>
    </location>
</feature>
<dbReference type="KEGG" id="lak:106161791"/>
<keyword evidence="2" id="KW-0472">Membrane</keyword>